<keyword evidence="2" id="KW-1185">Reference proteome</keyword>
<accession>A0A5C6E238</accession>
<evidence type="ECO:0000313" key="2">
    <source>
        <dbReference type="Proteomes" id="UP000318288"/>
    </source>
</evidence>
<dbReference type="EMBL" id="SJPW01000025">
    <property type="protein sequence ID" value="TWU42918.1"/>
    <property type="molecule type" value="Genomic_DNA"/>
</dbReference>
<name>A0A5C6E238_9BACT</name>
<sequence length="91" mass="10205">MAPCLFLLYSVVTAFYDTMPESSSHLRERSWSGKATITFSDVIASVRHHLWLEWVFEHTLGGEGVRKLSAPVRKLLDLGLTQAAKNGKSWA</sequence>
<organism evidence="1 2">
    <name type="scientific">Rubripirellula tenax</name>
    <dbReference type="NCBI Taxonomy" id="2528015"/>
    <lineage>
        <taxon>Bacteria</taxon>
        <taxon>Pseudomonadati</taxon>
        <taxon>Planctomycetota</taxon>
        <taxon>Planctomycetia</taxon>
        <taxon>Pirellulales</taxon>
        <taxon>Pirellulaceae</taxon>
        <taxon>Rubripirellula</taxon>
    </lineage>
</organism>
<gene>
    <name evidence="1" type="ORF">Poly51_63580</name>
</gene>
<evidence type="ECO:0000313" key="1">
    <source>
        <dbReference type="EMBL" id="TWU42918.1"/>
    </source>
</evidence>
<comment type="caution">
    <text evidence="1">The sequence shown here is derived from an EMBL/GenBank/DDBJ whole genome shotgun (WGS) entry which is preliminary data.</text>
</comment>
<reference evidence="1 2" key="1">
    <citation type="submission" date="2019-02" db="EMBL/GenBank/DDBJ databases">
        <title>Deep-cultivation of Planctomycetes and their phenomic and genomic characterization uncovers novel biology.</title>
        <authorList>
            <person name="Wiegand S."/>
            <person name="Jogler M."/>
            <person name="Boedeker C."/>
            <person name="Pinto D."/>
            <person name="Vollmers J."/>
            <person name="Rivas-Marin E."/>
            <person name="Kohn T."/>
            <person name="Peeters S.H."/>
            <person name="Heuer A."/>
            <person name="Rast P."/>
            <person name="Oberbeckmann S."/>
            <person name="Bunk B."/>
            <person name="Jeske O."/>
            <person name="Meyerdierks A."/>
            <person name="Storesund J.E."/>
            <person name="Kallscheuer N."/>
            <person name="Luecker S."/>
            <person name="Lage O.M."/>
            <person name="Pohl T."/>
            <person name="Merkel B.J."/>
            <person name="Hornburger P."/>
            <person name="Mueller R.-W."/>
            <person name="Bruemmer F."/>
            <person name="Labrenz M."/>
            <person name="Spormann A.M."/>
            <person name="Op Den Camp H."/>
            <person name="Overmann J."/>
            <person name="Amann R."/>
            <person name="Jetten M.S.M."/>
            <person name="Mascher T."/>
            <person name="Medema M.H."/>
            <person name="Devos D.P."/>
            <person name="Kaster A.-K."/>
            <person name="Ovreas L."/>
            <person name="Rohde M."/>
            <person name="Galperin M.Y."/>
            <person name="Jogler C."/>
        </authorList>
    </citation>
    <scope>NUCLEOTIDE SEQUENCE [LARGE SCALE GENOMIC DNA]</scope>
    <source>
        <strain evidence="1 2">Poly51</strain>
    </source>
</reference>
<dbReference type="Proteomes" id="UP000318288">
    <property type="component" value="Unassembled WGS sequence"/>
</dbReference>
<dbReference type="AlphaFoldDB" id="A0A5C6E238"/>
<proteinExistence type="predicted"/>
<protein>
    <submittedName>
        <fullName evidence="1">Uncharacterized protein</fullName>
    </submittedName>
</protein>